<evidence type="ECO:0000256" key="4">
    <source>
        <dbReference type="ARBA" id="ARBA00022795"/>
    </source>
</evidence>
<gene>
    <name evidence="11" type="primary">flgM</name>
    <name evidence="11" type="ORF">CWI75_01185</name>
</gene>
<evidence type="ECO:0000256" key="3">
    <source>
        <dbReference type="ARBA" id="ARBA00022491"/>
    </source>
</evidence>
<name>A0A2N5Y6H9_9GAMM</name>
<feature type="region of interest" description="Disordered" evidence="9">
    <location>
        <begin position="1"/>
        <end position="41"/>
    </location>
</feature>
<evidence type="ECO:0000259" key="10">
    <source>
        <dbReference type="Pfam" id="PF04316"/>
    </source>
</evidence>
<keyword evidence="11" id="KW-0966">Cell projection</keyword>
<keyword evidence="4" id="KW-1005">Bacterial flagellum biogenesis</keyword>
<evidence type="ECO:0000256" key="5">
    <source>
        <dbReference type="ARBA" id="ARBA00023015"/>
    </source>
</evidence>
<dbReference type="EMBL" id="PKLZ01000001">
    <property type="protein sequence ID" value="PLW83996.1"/>
    <property type="molecule type" value="Genomic_DNA"/>
</dbReference>
<keyword evidence="11" id="KW-0969">Cilium</keyword>
<dbReference type="Pfam" id="PF04316">
    <property type="entry name" value="FlgM"/>
    <property type="match status" value="1"/>
</dbReference>
<dbReference type="InterPro" id="IPR031316">
    <property type="entry name" value="FlgM_C"/>
</dbReference>
<dbReference type="GO" id="GO:0044781">
    <property type="term" value="P:bacterial-type flagellum organization"/>
    <property type="evidence" value="ECO:0007669"/>
    <property type="project" value="UniProtKB-KW"/>
</dbReference>
<evidence type="ECO:0000313" key="12">
    <source>
        <dbReference type="Proteomes" id="UP000234845"/>
    </source>
</evidence>
<evidence type="ECO:0000256" key="9">
    <source>
        <dbReference type="SAM" id="MobiDB-lite"/>
    </source>
</evidence>
<keyword evidence="5" id="KW-0805">Transcription regulation</keyword>
<comment type="caution">
    <text evidence="11">The sequence shown here is derived from an EMBL/GenBank/DDBJ whole genome shotgun (WGS) entry which is preliminary data.</text>
</comment>
<dbReference type="OrthoDB" id="5738369at2"/>
<evidence type="ECO:0000256" key="2">
    <source>
        <dbReference type="ARBA" id="ARBA00017823"/>
    </source>
</evidence>
<keyword evidence="6" id="KW-0804">Transcription</keyword>
<dbReference type="RefSeq" id="WP_101519633.1">
    <property type="nucleotide sequence ID" value="NZ_PKLZ01000001.1"/>
</dbReference>
<keyword evidence="11" id="KW-0282">Flagellum</keyword>
<organism evidence="11 12">
    <name type="scientific">Kineobactrum sediminis</name>
    <dbReference type="NCBI Taxonomy" id="1905677"/>
    <lineage>
        <taxon>Bacteria</taxon>
        <taxon>Pseudomonadati</taxon>
        <taxon>Pseudomonadota</taxon>
        <taxon>Gammaproteobacteria</taxon>
        <taxon>Cellvibrionales</taxon>
        <taxon>Halieaceae</taxon>
        <taxon>Kineobactrum</taxon>
    </lineage>
</organism>
<dbReference type="GO" id="GO:0045892">
    <property type="term" value="P:negative regulation of DNA-templated transcription"/>
    <property type="evidence" value="ECO:0007669"/>
    <property type="project" value="InterPro"/>
</dbReference>
<reference evidence="12" key="1">
    <citation type="submission" date="2017-11" db="EMBL/GenBank/DDBJ databases">
        <title>The draft genome sequence of Chromatocurvus sp. F02.</title>
        <authorList>
            <person name="Du Z.-J."/>
            <person name="Chang Y.-Q."/>
        </authorList>
    </citation>
    <scope>NUCLEOTIDE SEQUENCE [LARGE SCALE GENOMIC DNA]</scope>
    <source>
        <strain evidence="12">F02</strain>
    </source>
</reference>
<evidence type="ECO:0000313" key="11">
    <source>
        <dbReference type="EMBL" id="PLW83996.1"/>
    </source>
</evidence>
<keyword evidence="12" id="KW-1185">Reference proteome</keyword>
<evidence type="ECO:0000256" key="7">
    <source>
        <dbReference type="ARBA" id="ARBA00024739"/>
    </source>
</evidence>
<accession>A0A2N5Y6H9</accession>
<feature type="domain" description="Anti-sigma-28 factor FlgM C-terminal" evidence="10">
    <location>
        <begin position="39"/>
        <end position="93"/>
    </location>
</feature>
<dbReference type="AlphaFoldDB" id="A0A2N5Y6H9"/>
<keyword evidence="3" id="KW-0678">Repressor</keyword>
<dbReference type="InterPro" id="IPR035890">
    <property type="entry name" value="Anti-sigma-28_factor_FlgM_sf"/>
</dbReference>
<comment type="function">
    <text evidence="7">Responsible for the coupling of flagellin expression to flagellar assembly by preventing expression of the flagellin genes when a component of the middle class of proteins is defective. It negatively regulates flagellar genes by inhibiting the activity of FliA by directly binding to FliA.</text>
</comment>
<dbReference type="NCBIfam" id="TIGR03824">
    <property type="entry name" value="FlgM_jcvi"/>
    <property type="match status" value="1"/>
</dbReference>
<evidence type="ECO:0000256" key="8">
    <source>
        <dbReference type="ARBA" id="ARBA00030117"/>
    </source>
</evidence>
<sequence>MPNSVNGLGTAPPQGPSRQAATPASDGQAKTATGASTADTLQLTDSARQLQQLVELAAAAETVDNARVAATRQAIADGQYTVDTRQIADNLLQFDEQLGG</sequence>
<feature type="compositionally biased region" description="Polar residues" evidence="9">
    <location>
        <begin position="28"/>
        <end position="41"/>
    </location>
</feature>
<proteinExistence type="inferred from homology"/>
<evidence type="ECO:0000256" key="1">
    <source>
        <dbReference type="ARBA" id="ARBA00005322"/>
    </source>
</evidence>
<dbReference type="InterPro" id="IPR007412">
    <property type="entry name" value="FlgM"/>
</dbReference>
<evidence type="ECO:0000256" key="6">
    <source>
        <dbReference type="ARBA" id="ARBA00023163"/>
    </source>
</evidence>
<protein>
    <recommendedName>
        <fullName evidence="2">Negative regulator of flagellin synthesis</fullName>
    </recommendedName>
    <alternativeName>
        <fullName evidence="8">Anti-sigma-28 factor</fullName>
    </alternativeName>
</protein>
<dbReference type="Proteomes" id="UP000234845">
    <property type="component" value="Unassembled WGS sequence"/>
</dbReference>
<comment type="similarity">
    <text evidence="1">Belongs to the FlgM family.</text>
</comment>
<dbReference type="SUPFAM" id="SSF101498">
    <property type="entry name" value="Anti-sigma factor FlgM"/>
    <property type="match status" value="1"/>
</dbReference>